<dbReference type="SMART" id="SM01321">
    <property type="entry name" value="Y1_Tnp"/>
    <property type="match status" value="1"/>
</dbReference>
<reference evidence="3 4" key="1">
    <citation type="submission" date="2024-05" db="EMBL/GenBank/DDBJ databases">
        <title>Roseateles sp. DJS-2-20 16S ribosomal RNA gene Genome sequencing and assembly.</title>
        <authorList>
            <person name="Woo H."/>
        </authorList>
    </citation>
    <scope>NUCLEOTIDE SEQUENCE [LARGE SCALE GENOMIC DNA]</scope>
    <source>
        <strain evidence="3 4">DJS-2-20</strain>
    </source>
</reference>
<sequence length="236" mass="26717">MARLPRLMLAGETHHVIHRGNNRQPIVQDDEDRQRLLDLLRECAQQHQVALHGYVLMENHFHLLATPAGDEGLSSLMQALGRRYVAAFNLRHGRSGTLWEGRFRANLVAGSDWVLACLRYIELNPVRIGHSNEAGSWRWSSAQHHLGRRRDPLITEHPAFWALGNTPFEREHVYRGLLEQGLRVDEASRITQCVLRGWPLADEAQQPRLEAALGSPVTPRPRGRPRKSTQPGSAEG</sequence>
<dbReference type="InterPro" id="IPR036515">
    <property type="entry name" value="Transposase_17_sf"/>
</dbReference>
<dbReference type="Proteomes" id="UP001495147">
    <property type="component" value="Unassembled WGS sequence"/>
</dbReference>
<name>A0ABV0G4H5_9BURK</name>
<organism evidence="3 4">
    <name type="scientific">Roseateles paludis</name>
    <dbReference type="NCBI Taxonomy" id="3145238"/>
    <lineage>
        <taxon>Bacteria</taxon>
        <taxon>Pseudomonadati</taxon>
        <taxon>Pseudomonadota</taxon>
        <taxon>Betaproteobacteria</taxon>
        <taxon>Burkholderiales</taxon>
        <taxon>Sphaerotilaceae</taxon>
        <taxon>Roseateles</taxon>
    </lineage>
</organism>
<dbReference type="Gene3D" id="3.30.70.1290">
    <property type="entry name" value="Transposase IS200-like"/>
    <property type="match status" value="1"/>
</dbReference>
<comment type="caution">
    <text evidence="3">The sequence shown here is derived from an EMBL/GenBank/DDBJ whole genome shotgun (WGS) entry which is preliminary data.</text>
</comment>
<accession>A0ABV0G4H5</accession>
<dbReference type="SUPFAM" id="SSF143422">
    <property type="entry name" value="Transposase IS200-like"/>
    <property type="match status" value="1"/>
</dbReference>
<dbReference type="InterPro" id="IPR002686">
    <property type="entry name" value="Transposase_17"/>
</dbReference>
<protein>
    <submittedName>
        <fullName evidence="3">Transposase</fullName>
    </submittedName>
</protein>
<feature type="domain" description="Transposase IS200-like" evidence="2">
    <location>
        <begin position="9"/>
        <end position="124"/>
    </location>
</feature>
<proteinExistence type="predicted"/>
<dbReference type="PANTHER" id="PTHR34322">
    <property type="entry name" value="TRANSPOSASE, Y1_TNP DOMAIN-CONTAINING"/>
    <property type="match status" value="1"/>
</dbReference>
<evidence type="ECO:0000259" key="2">
    <source>
        <dbReference type="SMART" id="SM01321"/>
    </source>
</evidence>
<dbReference type="EMBL" id="JBDPZD010000004">
    <property type="protein sequence ID" value="MEO3692636.1"/>
    <property type="molecule type" value="Genomic_DNA"/>
</dbReference>
<evidence type="ECO:0000313" key="4">
    <source>
        <dbReference type="Proteomes" id="UP001495147"/>
    </source>
</evidence>
<dbReference type="Pfam" id="PF01797">
    <property type="entry name" value="Y1_Tnp"/>
    <property type="match status" value="1"/>
</dbReference>
<dbReference type="PANTHER" id="PTHR34322:SF2">
    <property type="entry name" value="TRANSPOSASE IS200-LIKE DOMAIN-CONTAINING PROTEIN"/>
    <property type="match status" value="1"/>
</dbReference>
<feature type="region of interest" description="Disordered" evidence="1">
    <location>
        <begin position="207"/>
        <end position="236"/>
    </location>
</feature>
<keyword evidence="4" id="KW-1185">Reference proteome</keyword>
<gene>
    <name evidence="3" type="ORF">ABDJ85_14255</name>
</gene>
<evidence type="ECO:0000256" key="1">
    <source>
        <dbReference type="SAM" id="MobiDB-lite"/>
    </source>
</evidence>
<dbReference type="RefSeq" id="WP_347705457.1">
    <property type="nucleotide sequence ID" value="NZ_JBDPZD010000004.1"/>
</dbReference>
<evidence type="ECO:0000313" key="3">
    <source>
        <dbReference type="EMBL" id="MEO3692636.1"/>
    </source>
</evidence>